<dbReference type="KEGG" id="soy:115885779"/>
<reference evidence="2" key="1">
    <citation type="submission" date="2025-08" db="UniProtKB">
        <authorList>
            <consortium name="RefSeq"/>
        </authorList>
    </citation>
    <scope>IDENTIFICATION</scope>
    <source>
        <tissue evidence="2">Gonads</tissue>
    </source>
</reference>
<keyword evidence="1" id="KW-1185">Reference proteome</keyword>
<dbReference type="Gene3D" id="2.40.128.20">
    <property type="match status" value="1"/>
</dbReference>
<sequence length="132" mass="14275">MVQISGSYQAVSNENFLEYIKSFAVADEIAEKIANSKTPVVIEEEGDDKITITYGGQPTTYVYGQAVDVTLPTGSTVKAIATRNGNTITFNSTSIKNADVKETKTFEFSDSGLTSTSVNHKGLKAAVHYKRL</sequence>
<dbReference type="SUPFAM" id="SSF50814">
    <property type="entry name" value="Lipocalins"/>
    <property type="match status" value="1"/>
</dbReference>
<dbReference type="Proteomes" id="UP000504635">
    <property type="component" value="Unplaced"/>
</dbReference>
<dbReference type="GeneID" id="115885779"/>
<proteinExistence type="predicted"/>
<dbReference type="OrthoDB" id="412780at2759"/>
<name>A0A6J2YCL3_SITOR</name>
<dbReference type="RefSeq" id="XP_030760655.1">
    <property type="nucleotide sequence ID" value="XM_030904795.1"/>
</dbReference>
<organism evidence="1 2">
    <name type="scientific">Sitophilus oryzae</name>
    <name type="common">Rice weevil</name>
    <name type="synonym">Curculio oryzae</name>
    <dbReference type="NCBI Taxonomy" id="7048"/>
    <lineage>
        <taxon>Eukaryota</taxon>
        <taxon>Metazoa</taxon>
        <taxon>Ecdysozoa</taxon>
        <taxon>Arthropoda</taxon>
        <taxon>Hexapoda</taxon>
        <taxon>Insecta</taxon>
        <taxon>Pterygota</taxon>
        <taxon>Neoptera</taxon>
        <taxon>Endopterygota</taxon>
        <taxon>Coleoptera</taxon>
        <taxon>Polyphaga</taxon>
        <taxon>Cucujiformia</taxon>
        <taxon>Curculionidae</taxon>
        <taxon>Dryophthorinae</taxon>
        <taxon>Sitophilus</taxon>
    </lineage>
</organism>
<protein>
    <submittedName>
        <fullName evidence="2">Fatty acid-binding protein, liver-type-like</fullName>
    </submittedName>
</protein>
<dbReference type="AlphaFoldDB" id="A0A6J2YCL3"/>
<evidence type="ECO:0000313" key="1">
    <source>
        <dbReference type="Proteomes" id="UP000504635"/>
    </source>
</evidence>
<evidence type="ECO:0000313" key="2">
    <source>
        <dbReference type="RefSeq" id="XP_030760655.1"/>
    </source>
</evidence>
<dbReference type="InParanoid" id="A0A6J2YCL3"/>
<dbReference type="InterPro" id="IPR012674">
    <property type="entry name" value="Calycin"/>
</dbReference>
<gene>
    <name evidence="2" type="primary">LOC115885779</name>
</gene>
<accession>A0A6J2YCL3</accession>